<protein>
    <submittedName>
        <fullName evidence="1">Uncharacterized protein</fullName>
    </submittedName>
</protein>
<evidence type="ECO:0000313" key="2">
    <source>
        <dbReference type="Proteomes" id="UP001346149"/>
    </source>
</evidence>
<evidence type="ECO:0000313" key="1">
    <source>
        <dbReference type="EMBL" id="KAK4797423.1"/>
    </source>
</evidence>
<gene>
    <name evidence="1" type="ORF">SAY86_029749</name>
</gene>
<accession>A0AAN7MNS7</accession>
<keyword evidence="2" id="KW-1185">Reference proteome</keyword>
<sequence>MSVQVRCLMSALWVKPKSYELPPALRPISLSRRPGSSGSVDHLFIISKPTSECLHGEDDVDGRS</sequence>
<dbReference type="EMBL" id="JAXQNO010000006">
    <property type="protein sequence ID" value="KAK4797423.1"/>
    <property type="molecule type" value="Genomic_DNA"/>
</dbReference>
<proteinExistence type="predicted"/>
<dbReference type="Proteomes" id="UP001346149">
    <property type="component" value="Unassembled WGS sequence"/>
</dbReference>
<reference evidence="1 2" key="1">
    <citation type="journal article" date="2023" name="Hortic Res">
        <title>Pangenome of water caltrop reveals structural variations and asymmetric subgenome divergence after allopolyploidization.</title>
        <authorList>
            <person name="Zhang X."/>
            <person name="Chen Y."/>
            <person name="Wang L."/>
            <person name="Yuan Y."/>
            <person name="Fang M."/>
            <person name="Shi L."/>
            <person name="Lu R."/>
            <person name="Comes H.P."/>
            <person name="Ma Y."/>
            <person name="Chen Y."/>
            <person name="Huang G."/>
            <person name="Zhou Y."/>
            <person name="Zheng Z."/>
            <person name="Qiu Y."/>
        </authorList>
    </citation>
    <scope>NUCLEOTIDE SEQUENCE [LARGE SCALE GENOMIC DNA]</scope>
    <source>
        <strain evidence="1">F231</strain>
    </source>
</reference>
<name>A0AAN7MNS7_TRANT</name>
<dbReference type="AlphaFoldDB" id="A0AAN7MNS7"/>
<organism evidence="1 2">
    <name type="scientific">Trapa natans</name>
    <name type="common">Water chestnut</name>
    <dbReference type="NCBI Taxonomy" id="22666"/>
    <lineage>
        <taxon>Eukaryota</taxon>
        <taxon>Viridiplantae</taxon>
        <taxon>Streptophyta</taxon>
        <taxon>Embryophyta</taxon>
        <taxon>Tracheophyta</taxon>
        <taxon>Spermatophyta</taxon>
        <taxon>Magnoliopsida</taxon>
        <taxon>eudicotyledons</taxon>
        <taxon>Gunneridae</taxon>
        <taxon>Pentapetalae</taxon>
        <taxon>rosids</taxon>
        <taxon>malvids</taxon>
        <taxon>Myrtales</taxon>
        <taxon>Lythraceae</taxon>
        <taxon>Trapa</taxon>
    </lineage>
</organism>
<comment type="caution">
    <text evidence="1">The sequence shown here is derived from an EMBL/GenBank/DDBJ whole genome shotgun (WGS) entry which is preliminary data.</text>
</comment>